<reference evidence="1 2" key="1">
    <citation type="submission" date="2017-05" db="EMBL/GenBank/DDBJ databases">
        <title>Complete genome sequence of Streptomyces sp. SCSIO 03032 revealed the diverse biosynthetic pathways for its bioactive secondary metabolites.</title>
        <authorList>
            <person name="Ma L."/>
            <person name="Zhu Y."/>
            <person name="Zhang W."/>
            <person name="Zhang G."/>
            <person name="Tian X."/>
            <person name="Zhang S."/>
            <person name="Zhang C."/>
        </authorList>
    </citation>
    <scope>NUCLEOTIDE SEQUENCE [LARGE SCALE GENOMIC DNA]</scope>
    <source>
        <strain evidence="1 2">SCSIO 03032</strain>
    </source>
</reference>
<keyword evidence="2" id="KW-1185">Reference proteome</keyword>
<protein>
    <submittedName>
        <fullName evidence="1">Methyltransferase</fullName>
    </submittedName>
</protein>
<dbReference type="SUPFAM" id="SSF53335">
    <property type="entry name" value="S-adenosyl-L-methionine-dependent methyltransferases"/>
    <property type="match status" value="1"/>
</dbReference>
<dbReference type="InterPro" id="IPR006764">
    <property type="entry name" value="SAM_dep_MeTrfase_SAV2177_type"/>
</dbReference>
<dbReference type="Proteomes" id="UP000194218">
    <property type="component" value="Chromosome"/>
</dbReference>
<proteinExistence type="predicted"/>
<dbReference type="GO" id="GO:0032259">
    <property type="term" value="P:methylation"/>
    <property type="evidence" value="ECO:0007669"/>
    <property type="project" value="UniProtKB-KW"/>
</dbReference>
<dbReference type="AlphaFoldDB" id="A0A1W7CSB5"/>
<organism evidence="1 2">
    <name type="scientific">Streptomyces marincola</name>
    <dbReference type="NCBI Taxonomy" id="2878388"/>
    <lineage>
        <taxon>Bacteria</taxon>
        <taxon>Bacillati</taxon>
        <taxon>Actinomycetota</taxon>
        <taxon>Actinomycetes</taxon>
        <taxon>Kitasatosporales</taxon>
        <taxon>Streptomycetaceae</taxon>
        <taxon>Streptomyces</taxon>
    </lineage>
</organism>
<sequence length="273" mass="29895">MPVLEEQIDANRPDPARVYDWFLGGKSFFPADEAAGRQVQAMWPGVRVAARANRAFLHRAVRWLAAEAGIRQFVDIGTGVPTEPNLHQIAQAEAPATRVVYTDNRLIVLRYAEALMTGTPEGRTAYLHADFCDPASILDSAELRDVLDLSRPVALCLNALLHYIADDPVTGVTAHDLVARYVAALPSGSYLLITHVTPDFDAPTWERITSGDRGHTGQMGQIRTREEILSFFEGMELVEPGLVPPQDWRPDGPVPAGATHAAVSMWAGIARRP</sequence>
<name>A0A1W7CSB5_9ACTN</name>
<gene>
    <name evidence="1" type="ORF">CAG99_01115</name>
</gene>
<dbReference type="EMBL" id="CP021121">
    <property type="protein sequence ID" value="ARQ67612.1"/>
    <property type="molecule type" value="Genomic_DNA"/>
</dbReference>
<dbReference type="InterPro" id="IPR029063">
    <property type="entry name" value="SAM-dependent_MTases_sf"/>
</dbReference>
<dbReference type="PIRSF" id="PIRSF017393">
    <property type="entry name" value="MTase_SAV2177"/>
    <property type="match status" value="1"/>
</dbReference>
<dbReference type="GO" id="GO:0008168">
    <property type="term" value="F:methyltransferase activity"/>
    <property type="evidence" value="ECO:0007669"/>
    <property type="project" value="UniProtKB-KW"/>
</dbReference>
<evidence type="ECO:0000313" key="1">
    <source>
        <dbReference type="EMBL" id="ARQ67612.1"/>
    </source>
</evidence>
<keyword evidence="1" id="KW-0808">Transferase</keyword>
<keyword evidence="1" id="KW-0489">Methyltransferase</keyword>
<accession>A0A1W7CSB5</accession>
<dbReference type="KEGG" id="smao:CAG99_01115"/>
<dbReference type="Pfam" id="PF04672">
    <property type="entry name" value="Methyltransf_19"/>
    <property type="match status" value="1"/>
</dbReference>
<dbReference type="OrthoDB" id="4134439at2"/>
<dbReference type="Gene3D" id="3.40.50.150">
    <property type="entry name" value="Vaccinia Virus protein VP39"/>
    <property type="match status" value="1"/>
</dbReference>
<evidence type="ECO:0000313" key="2">
    <source>
        <dbReference type="Proteomes" id="UP000194218"/>
    </source>
</evidence>